<dbReference type="NCBIfam" id="NF007512">
    <property type="entry name" value="PRK10116.1"/>
    <property type="match status" value="1"/>
</dbReference>
<dbReference type="EMBL" id="LR134492">
    <property type="protein sequence ID" value="VEI72339.1"/>
    <property type="molecule type" value="Genomic_DNA"/>
</dbReference>
<dbReference type="Pfam" id="PF00582">
    <property type="entry name" value="Usp"/>
    <property type="match status" value="1"/>
</dbReference>
<evidence type="ECO:0000256" key="2">
    <source>
        <dbReference type="PIRNR" id="PIRNR006276"/>
    </source>
</evidence>
<organism evidence="4 5">
    <name type="scientific">Serratia fonticola</name>
    <dbReference type="NCBI Taxonomy" id="47917"/>
    <lineage>
        <taxon>Bacteria</taxon>
        <taxon>Pseudomonadati</taxon>
        <taxon>Pseudomonadota</taxon>
        <taxon>Gammaproteobacteria</taxon>
        <taxon>Enterobacterales</taxon>
        <taxon>Yersiniaceae</taxon>
        <taxon>Serratia</taxon>
    </lineage>
</organism>
<accession>A0A448SXB9</accession>
<evidence type="ECO:0000256" key="1">
    <source>
        <dbReference type="ARBA" id="ARBA00008791"/>
    </source>
</evidence>
<dbReference type="AlphaFoldDB" id="A0A448SXB9"/>
<dbReference type="InterPro" id="IPR006015">
    <property type="entry name" value="Universal_stress_UspA"/>
</dbReference>
<evidence type="ECO:0000313" key="5">
    <source>
        <dbReference type="Proteomes" id="UP000270487"/>
    </source>
</evidence>
<comment type="subcellular location">
    <subcellularLocation>
        <location evidence="2">Cytoplasm</location>
    </subcellularLocation>
</comment>
<dbReference type="Gene3D" id="3.40.50.620">
    <property type="entry name" value="HUPs"/>
    <property type="match status" value="1"/>
</dbReference>
<feature type="domain" description="UspA" evidence="3">
    <location>
        <begin position="3"/>
        <end position="135"/>
    </location>
</feature>
<reference evidence="4 5" key="1">
    <citation type="submission" date="2018-12" db="EMBL/GenBank/DDBJ databases">
        <authorList>
            <consortium name="Pathogen Informatics"/>
        </authorList>
    </citation>
    <scope>NUCLEOTIDE SEQUENCE [LARGE SCALE GENOMIC DNA]</scope>
    <source>
        <strain evidence="4 5">NCTC13193</strain>
    </source>
</reference>
<evidence type="ECO:0000313" key="4">
    <source>
        <dbReference type="EMBL" id="VEI72339.1"/>
    </source>
</evidence>
<evidence type="ECO:0000259" key="3">
    <source>
        <dbReference type="Pfam" id="PF00582"/>
    </source>
</evidence>
<dbReference type="GO" id="GO:0005737">
    <property type="term" value="C:cytoplasm"/>
    <property type="evidence" value="ECO:0007669"/>
    <property type="project" value="UniProtKB-SubCell"/>
</dbReference>
<proteinExistence type="inferred from homology"/>
<gene>
    <name evidence="4" type="primary">uspA_2</name>
    <name evidence="4" type="ORF">NCTC13193_03647</name>
</gene>
<dbReference type="InterPro" id="IPR014729">
    <property type="entry name" value="Rossmann-like_a/b/a_fold"/>
</dbReference>
<dbReference type="PIRSF" id="PIRSF006276">
    <property type="entry name" value="UspA"/>
    <property type="match status" value="1"/>
</dbReference>
<dbReference type="Proteomes" id="UP000270487">
    <property type="component" value="Chromosome"/>
</dbReference>
<dbReference type="InterPro" id="IPR006016">
    <property type="entry name" value="UspA"/>
</dbReference>
<keyword evidence="2" id="KW-0963">Cytoplasm</keyword>
<sequence length="136" mass="14859">MGYHNVLVTVAVAADSHRLVEKAVSIVRPCDGKITLVSIIANAEIFPAPMLGDLRALMEEETLLFMEELCLRANYPNISTRIIHGELGDCLAYANQKQPFDLVICGNHSDSMMNKVACSAARFINTSSIDVLIVPL</sequence>
<protein>
    <recommendedName>
        <fullName evidence="2">Universal stress protein</fullName>
    </recommendedName>
</protein>
<comment type="similarity">
    <text evidence="1 2">Belongs to the universal stress protein A family.</text>
</comment>
<dbReference type="SUPFAM" id="SSF52402">
    <property type="entry name" value="Adenine nucleotide alpha hydrolases-like"/>
    <property type="match status" value="1"/>
</dbReference>
<name>A0A448SXB9_SERFO</name>